<dbReference type="AlphaFoldDB" id="A0A815DF29"/>
<proteinExistence type="predicted"/>
<protein>
    <submittedName>
        <fullName evidence="1">Uncharacterized protein</fullName>
    </submittedName>
</protein>
<gene>
    <name evidence="1" type="ORF">EDS130_LOCUS30366</name>
</gene>
<accession>A0A815DF29</accession>
<name>A0A815DF29_ADIRI</name>
<dbReference type="OrthoDB" id="1658288at2759"/>
<evidence type="ECO:0000313" key="1">
    <source>
        <dbReference type="EMBL" id="CAF1296366.1"/>
    </source>
</evidence>
<organism evidence="1 2">
    <name type="scientific">Adineta ricciae</name>
    <name type="common">Rotifer</name>
    <dbReference type="NCBI Taxonomy" id="249248"/>
    <lineage>
        <taxon>Eukaryota</taxon>
        <taxon>Metazoa</taxon>
        <taxon>Spiralia</taxon>
        <taxon>Gnathifera</taxon>
        <taxon>Rotifera</taxon>
        <taxon>Eurotatoria</taxon>
        <taxon>Bdelloidea</taxon>
        <taxon>Adinetida</taxon>
        <taxon>Adinetidae</taxon>
        <taxon>Adineta</taxon>
    </lineage>
</organism>
<evidence type="ECO:0000313" key="2">
    <source>
        <dbReference type="Proteomes" id="UP000663852"/>
    </source>
</evidence>
<sequence length="126" mass="14337">MKTPFTTRLEELGDIVRLICAIIQIIIGDVDNLDESQKNILELKRRQIVTKNNKSFQVSQLTMQTIGDLVTIFGLIPKFLVDNDLIALENKFLRENISIMLVGNITINCEYIESISKNIRTISSIL</sequence>
<dbReference type="Proteomes" id="UP000663852">
    <property type="component" value="Unassembled WGS sequence"/>
</dbReference>
<dbReference type="EMBL" id="CAJNOJ010000212">
    <property type="protein sequence ID" value="CAF1296366.1"/>
    <property type="molecule type" value="Genomic_DNA"/>
</dbReference>
<comment type="caution">
    <text evidence="1">The sequence shown here is derived from an EMBL/GenBank/DDBJ whole genome shotgun (WGS) entry which is preliminary data.</text>
</comment>
<reference evidence="1" key="1">
    <citation type="submission" date="2021-02" db="EMBL/GenBank/DDBJ databases">
        <authorList>
            <person name="Nowell W R."/>
        </authorList>
    </citation>
    <scope>NUCLEOTIDE SEQUENCE</scope>
</reference>